<organism evidence="2">
    <name type="scientific">Trieres chinensis</name>
    <name type="common">Marine centric diatom</name>
    <name type="synonym">Odontella sinensis</name>
    <dbReference type="NCBI Taxonomy" id="1514140"/>
    <lineage>
        <taxon>Eukaryota</taxon>
        <taxon>Sar</taxon>
        <taxon>Stramenopiles</taxon>
        <taxon>Ochrophyta</taxon>
        <taxon>Bacillariophyta</taxon>
        <taxon>Mediophyceae</taxon>
        <taxon>Biddulphiophycidae</taxon>
        <taxon>Eupodiscales</taxon>
        <taxon>Parodontellaceae</taxon>
        <taxon>Trieres</taxon>
    </lineage>
</organism>
<sequence length="199" mass="20220">MRALTALVALTPIAAVNADDISITAVNQCSLGGGSIKVKSPSCEDCNFGKTATLKGKASVSSCGGDEVCLTATVHAIGGLEEKLFEDKFDCSSAPFEYNFEKKFMIPDLSPALQAVTTGKVRVEFFEGGCGSEAARVGCTDITVMSTGAQISLAFGTLAAVALVGAGIYKAFFGGAAAASSGVSFSRMGDDGRGQGEMA</sequence>
<protein>
    <submittedName>
        <fullName evidence="2">Uncharacterized protein</fullName>
    </submittedName>
</protein>
<accession>A0A7S2A863</accession>
<dbReference type="AlphaFoldDB" id="A0A7S2A863"/>
<dbReference type="EMBL" id="HBGO01036016">
    <property type="protein sequence ID" value="CAD9360524.1"/>
    <property type="molecule type" value="Transcribed_RNA"/>
</dbReference>
<proteinExistence type="predicted"/>
<gene>
    <name evidence="2" type="ORF">OSIN01602_LOCUS20826</name>
</gene>
<evidence type="ECO:0000256" key="1">
    <source>
        <dbReference type="SAM" id="SignalP"/>
    </source>
</evidence>
<feature type="chain" id="PRO_5030940899" evidence="1">
    <location>
        <begin position="19"/>
        <end position="199"/>
    </location>
</feature>
<feature type="signal peptide" evidence="1">
    <location>
        <begin position="1"/>
        <end position="18"/>
    </location>
</feature>
<reference evidence="2" key="1">
    <citation type="submission" date="2021-01" db="EMBL/GenBank/DDBJ databases">
        <authorList>
            <person name="Corre E."/>
            <person name="Pelletier E."/>
            <person name="Niang G."/>
            <person name="Scheremetjew M."/>
            <person name="Finn R."/>
            <person name="Kale V."/>
            <person name="Holt S."/>
            <person name="Cochrane G."/>
            <person name="Meng A."/>
            <person name="Brown T."/>
            <person name="Cohen L."/>
        </authorList>
    </citation>
    <scope>NUCLEOTIDE SEQUENCE</scope>
    <source>
        <strain evidence="2">Grunow 1884</strain>
    </source>
</reference>
<name>A0A7S2A863_TRICV</name>
<keyword evidence="1" id="KW-0732">Signal</keyword>
<evidence type="ECO:0000313" key="2">
    <source>
        <dbReference type="EMBL" id="CAD9360524.1"/>
    </source>
</evidence>